<dbReference type="InterPro" id="IPR042122">
    <property type="entry name" value="Ser_AcTrfase_N_sf"/>
</dbReference>
<gene>
    <name evidence="7" type="primary">cysE</name>
    <name evidence="7" type="ORF">GCM10007216_37910</name>
</gene>
<dbReference type="PIRSF" id="PIRSF000441">
    <property type="entry name" value="CysE"/>
    <property type="match status" value="1"/>
</dbReference>
<evidence type="ECO:0000313" key="7">
    <source>
        <dbReference type="EMBL" id="GGD03683.1"/>
    </source>
</evidence>
<keyword evidence="2" id="KW-0028">Amino-acid biosynthesis</keyword>
<dbReference type="RefSeq" id="WP_062438217.1">
    <property type="nucleotide sequence ID" value="NZ_BMCJ01000010.1"/>
</dbReference>
<dbReference type="Gene3D" id="1.10.3130.10">
    <property type="entry name" value="serine acetyltransferase, domain 1"/>
    <property type="match status" value="1"/>
</dbReference>
<reference evidence="8" key="1">
    <citation type="journal article" date="2019" name="Int. J. Syst. Evol. Microbiol.">
        <title>The Global Catalogue of Microorganisms (GCM) 10K type strain sequencing project: providing services to taxonomists for standard genome sequencing and annotation.</title>
        <authorList>
            <consortium name="The Broad Institute Genomics Platform"/>
            <consortium name="The Broad Institute Genome Sequencing Center for Infectious Disease"/>
            <person name="Wu L."/>
            <person name="Ma J."/>
        </authorList>
    </citation>
    <scope>NUCLEOTIDE SEQUENCE [LARGE SCALE GENOMIC DNA]</scope>
    <source>
        <strain evidence="8">CCM 7282</strain>
    </source>
</reference>
<keyword evidence="5 6" id="KW-0012">Acyltransferase</keyword>
<comment type="similarity">
    <text evidence="6">Belongs to the transferase hexapeptide repeat family.</text>
</comment>
<comment type="catalytic activity">
    <reaction evidence="6">
        <text>L-serine + acetyl-CoA = O-acetyl-L-serine + CoA</text>
        <dbReference type="Rhea" id="RHEA:24560"/>
        <dbReference type="ChEBI" id="CHEBI:33384"/>
        <dbReference type="ChEBI" id="CHEBI:57287"/>
        <dbReference type="ChEBI" id="CHEBI:57288"/>
        <dbReference type="ChEBI" id="CHEBI:58340"/>
        <dbReference type="EC" id="2.3.1.30"/>
    </reaction>
</comment>
<dbReference type="EC" id="2.3.1.30" evidence="6"/>
<dbReference type="PANTHER" id="PTHR42811">
    <property type="entry name" value="SERINE ACETYLTRANSFERASE"/>
    <property type="match status" value="1"/>
</dbReference>
<dbReference type="InterPro" id="IPR011004">
    <property type="entry name" value="Trimer_LpxA-like_sf"/>
</dbReference>
<keyword evidence="4" id="KW-0677">Repeat</keyword>
<comment type="pathway">
    <text evidence="1">Amino-acid biosynthesis; L-cysteine biosynthesis; L-cysteine from L-serine: step 1/2.</text>
</comment>
<evidence type="ECO:0000256" key="1">
    <source>
        <dbReference type="ARBA" id="ARBA00004876"/>
    </source>
</evidence>
<dbReference type="Proteomes" id="UP000619534">
    <property type="component" value="Unassembled WGS sequence"/>
</dbReference>
<accession>A0ABQ1PTM3</accession>
<dbReference type="CDD" id="cd03354">
    <property type="entry name" value="LbH_SAT"/>
    <property type="match status" value="1"/>
</dbReference>
<dbReference type="PROSITE" id="PS00101">
    <property type="entry name" value="HEXAPEP_TRANSFERASES"/>
    <property type="match status" value="1"/>
</dbReference>
<dbReference type="NCBIfam" id="NF041874">
    <property type="entry name" value="EPS_EpsC"/>
    <property type="match status" value="1"/>
</dbReference>
<dbReference type="EMBL" id="BMCJ01000010">
    <property type="protein sequence ID" value="GGD03683.1"/>
    <property type="molecule type" value="Genomic_DNA"/>
</dbReference>
<evidence type="ECO:0000256" key="6">
    <source>
        <dbReference type="PIRNR" id="PIRNR000441"/>
    </source>
</evidence>
<comment type="caution">
    <text evidence="7">The sequence shown here is derived from an EMBL/GenBank/DDBJ whole genome shotgun (WGS) entry which is preliminary data.</text>
</comment>
<name>A0ABQ1PTM3_9BACI</name>
<evidence type="ECO:0000313" key="8">
    <source>
        <dbReference type="Proteomes" id="UP000619534"/>
    </source>
</evidence>
<dbReference type="InterPro" id="IPR005881">
    <property type="entry name" value="Ser_O-AcTrfase"/>
</dbReference>
<protein>
    <recommendedName>
        <fullName evidence="6">Serine acetyltransferase</fullName>
        <ecNumber evidence="6">2.3.1.30</ecNumber>
    </recommendedName>
</protein>
<dbReference type="InterPro" id="IPR018357">
    <property type="entry name" value="Hexapep_transf_CS"/>
</dbReference>
<evidence type="ECO:0000256" key="2">
    <source>
        <dbReference type="ARBA" id="ARBA00022605"/>
    </source>
</evidence>
<evidence type="ECO:0000256" key="5">
    <source>
        <dbReference type="ARBA" id="ARBA00023315"/>
    </source>
</evidence>
<evidence type="ECO:0000256" key="4">
    <source>
        <dbReference type="ARBA" id="ARBA00022737"/>
    </source>
</evidence>
<keyword evidence="3 6" id="KW-0808">Transferase</keyword>
<evidence type="ECO:0000256" key="3">
    <source>
        <dbReference type="ARBA" id="ARBA00022679"/>
    </source>
</evidence>
<dbReference type="NCBIfam" id="TIGR01172">
    <property type="entry name" value="cysE"/>
    <property type="match status" value="1"/>
</dbReference>
<sequence length="223" mass="24737">MGLFKMFKEDVDVVFDQDPAARTYFEVILTYSGLHAIWAHRVAHACYKRKFFFIARVISQISRFFTGIEIHPGATIGRRFFIDHGMGVVIGETCEIGDNVTIFQGVTLGGTGKEKGKRHPTLLDNSLVATGAKVLGSITIGENSKVGAGSVVLKDVPDNSTVVGIPGRVVIQDGKKLRKKDLDHHKLPDPVYDRLKTMEEEIMRLRQQIDDSEGAIYDGHKNL</sequence>
<keyword evidence="8" id="KW-1185">Reference proteome</keyword>
<dbReference type="InterPro" id="IPR045304">
    <property type="entry name" value="LbH_SAT"/>
</dbReference>
<dbReference type="SUPFAM" id="SSF51161">
    <property type="entry name" value="Trimeric LpxA-like enzymes"/>
    <property type="match status" value="1"/>
</dbReference>
<dbReference type="InterPro" id="IPR053376">
    <property type="entry name" value="Serine_acetyltransferase"/>
</dbReference>
<proteinExistence type="inferred from homology"/>
<organism evidence="7 8">
    <name type="scientific">Thalassobacillus devorans</name>
    <dbReference type="NCBI Taxonomy" id="279813"/>
    <lineage>
        <taxon>Bacteria</taxon>
        <taxon>Bacillati</taxon>
        <taxon>Bacillota</taxon>
        <taxon>Bacilli</taxon>
        <taxon>Bacillales</taxon>
        <taxon>Bacillaceae</taxon>
        <taxon>Thalassobacillus</taxon>
    </lineage>
</organism>
<dbReference type="Gene3D" id="2.160.10.10">
    <property type="entry name" value="Hexapeptide repeat proteins"/>
    <property type="match status" value="1"/>
</dbReference>